<reference evidence="4" key="2">
    <citation type="submission" date="2021-04" db="EMBL/GenBank/DDBJ databases">
        <authorList>
            <person name="Gilroy R."/>
        </authorList>
    </citation>
    <scope>NUCLEOTIDE SEQUENCE</scope>
    <source>
        <strain evidence="4">811</strain>
    </source>
</reference>
<evidence type="ECO:0000313" key="4">
    <source>
        <dbReference type="EMBL" id="HIX07377.1"/>
    </source>
</evidence>
<dbReference type="AlphaFoldDB" id="A0A9D2AFZ6"/>
<dbReference type="Proteomes" id="UP000824204">
    <property type="component" value="Unassembled WGS sequence"/>
</dbReference>
<evidence type="ECO:0000259" key="1">
    <source>
        <dbReference type="Pfam" id="PF09547"/>
    </source>
</evidence>
<dbReference type="Pfam" id="PF20438">
    <property type="entry name" value="SpoIVA_middle"/>
    <property type="match status" value="1"/>
</dbReference>
<sequence>MSDEVYEGLSRRTGGTLSLAVLGGAGTGKSTFVHSLERAFGSEEGSGQAQAAGLMFRFSENGKGNAAVLLSSDGTVNGARSETVAQEETLAASLQGDGIPFVVVLNSDAPHSGECEELRKALQGKYGVPVLAYNCAEERDWGELWEKLLLRFPAKRLDFCIPEWLRVLPAESNIVANLIQRIREISAKIVCMEDCSALAEAFAEGDVYCESLESDLSQGVAVCTLAAREGLFHRVLGEECGEELSDELQLMSYVRGLREAKQFYEKYGAAFRRAEECGYGITRPQEDDLKLQPPQLYKKGTRSGVKLSADACTYHIIKVDVHSEISPVAGESARGEELARGIVESYEKDPQALWNTDMFGKTFKEMVGEGLQEKTVPEEARGKLRRAVTRIVNEGKGGVICILL</sequence>
<dbReference type="InterPro" id="IPR027417">
    <property type="entry name" value="P-loop_NTPase"/>
</dbReference>
<evidence type="ECO:0000259" key="2">
    <source>
        <dbReference type="Pfam" id="PF20438"/>
    </source>
</evidence>
<feature type="domain" description="Stage IV sporulation protein A ATPase" evidence="1">
    <location>
        <begin position="67"/>
        <end position="153"/>
    </location>
</feature>
<evidence type="ECO:0000313" key="5">
    <source>
        <dbReference type="Proteomes" id="UP000824204"/>
    </source>
</evidence>
<comment type="caution">
    <text evidence="4">The sequence shown here is derived from an EMBL/GenBank/DDBJ whole genome shotgun (WGS) entry which is preliminary data.</text>
</comment>
<dbReference type="SUPFAM" id="SSF52540">
    <property type="entry name" value="P-loop containing nucleoside triphosphate hydrolases"/>
    <property type="match status" value="1"/>
</dbReference>
<reference evidence="4" key="1">
    <citation type="journal article" date="2021" name="PeerJ">
        <title>Extensive microbial diversity within the chicken gut microbiome revealed by metagenomics and culture.</title>
        <authorList>
            <person name="Gilroy R."/>
            <person name="Ravi A."/>
            <person name="Getino M."/>
            <person name="Pursley I."/>
            <person name="Horton D.L."/>
            <person name="Alikhan N.F."/>
            <person name="Baker D."/>
            <person name="Gharbi K."/>
            <person name="Hall N."/>
            <person name="Watson M."/>
            <person name="Adriaenssens E.M."/>
            <person name="Foster-Nyarko E."/>
            <person name="Jarju S."/>
            <person name="Secka A."/>
            <person name="Antonio M."/>
            <person name="Oren A."/>
            <person name="Chaudhuri R.R."/>
            <person name="La Ragione R."/>
            <person name="Hildebrand F."/>
            <person name="Pallen M.J."/>
        </authorList>
    </citation>
    <scope>NUCLEOTIDE SEQUENCE</scope>
    <source>
        <strain evidence="4">811</strain>
    </source>
</reference>
<evidence type="ECO:0008006" key="6">
    <source>
        <dbReference type="Google" id="ProtNLM"/>
    </source>
</evidence>
<dbReference type="Pfam" id="PF09547">
    <property type="entry name" value="SpoIVA_ATPase"/>
    <property type="match status" value="1"/>
</dbReference>
<feature type="domain" description="Stage IV sporulation protein A middle" evidence="2">
    <location>
        <begin position="156"/>
        <end position="330"/>
    </location>
</feature>
<evidence type="ECO:0000259" key="3">
    <source>
        <dbReference type="Pfam" id="PF20439"/>
    </source>
</evidence>
<accession>A0A9D2AFZ6</accession>
<dbReference type="InterPro" id="IPR046840">
    <property type="entry name" value="SpoIVA_C"/>
</dbReference>
<organism evidence="4 5">
    <name type="scientific">Candidatus Borkfalkia faecipullorum</name>
    <dbReference type="NCBI Taxonomy" id="2838510"/>
    <lineage>
        <taxon>Bacteria</taxon>
        <taxon>Bacillati</taxon>
        <taxon>Bacillota</taxon>
        <taxon>Clostridia</taxon>
        <taxon>Christensenellales</taxon>
        <taxon>Christensenellaceae</taxon>
        <taxon>Candidatus Borkfalkia</taxon>
    </lineage>
</organism>
<dbReference type="Pfam" id="PF20439">
    <property type="entry name" value="SpoIVA_C"/>
    <property type="match status" value="1"/>
</dbReference>
<dbReference type="InterPro" id="IPR046841">
    <property type="entry name" value="SpoIVA_middle"/>
</dbReference>
<dbReference type="EMBL" id="DXFX01000037">
    <property type="protein sequence ID" value="HIX07377.1"/>
    <property type="molecule type" value="Genomic_DNA"/>
</dbReference>
<gene>
    <name evidence="4" type="ORF">H9741_02785</name>
</gene>
<name>A0A9D2AFZ6_9FIRM</name>
<dbReference type="InterPro" id="IPR046842">
    <property type="entry name" value="SpoIVA_ATPase"/>
</dbReference>
<feature type="domain" description="Sporulation stage IV protein A C-terminal" evidence="3">
    <location>
        <begin position="334"/>
        <end position="404"/>
    </location>
</feature>
<protein>
    <recommendedName>
        <fullName evidence="6">Stage IV sporulation protein A</fullName>
    </recommendedName>
</protein>
<proteinExistence type="predicted"/>